<feature type="compositionally biased region" description="Basic and acidic residues" evidence="4">
    <location>
        <begin position="2381"/>
        <end position="2390"/>
    </location>
</feature>
<sequence>MEQDPILSPSPYDLLFQALSLIPIRHYLIALFLLWTIFFYNFLEFHFIGDTILRYFRCRVNLIYNPDSPLYHGVVSRCRILHGRYVATPWLASPHIQTCFLNFHGLPPVFSYRRQLFLASDGGTIALDWVTNSDVLDGGFQNQSEITKEDTTPIAVVIPGLTSDSSSAYLKHLAYNTAKTGWNVVISNHRGLGGVSVTSDRFYNAGWTEDIRVVLGYLQQKYPRAPLFAIGTSIGANVLVKYLGEEGERTPLRGAVAICSPWDLLIGDRFICRTLKQKLYDKALTIGLQGYAQLHEPQFLRLANWEGIKKSRSIRDFDNHATCLVGKFETVDTYYRKSSSTQYVGNVAVPLLCISALDDPLCTKEAIPWDECRANKNIVLATTNHGGHLAFFEGLTGSSLWWVRATNEFLGALSCSRYMHIQKIEDKRSLGSGKQEPSINQGPYLNIAEDGLVAAVKYEQDTNKTISKQRRPKPEEDVTKRSFKELCRQTNRSTMEEIRSAMEKQMDLVADLVEKLSGELRTGFQPAYDNFLGFFHAIDWKEPWIMGLMAFHALLLLVTLLSRRHLNFHMFLFLLALAGVYFAENLNRELRKNWKSFSTQNYFDSQGVFLSVLWSGPLLVIAMIILINTLFSLCYLIVKWKRAELRHRARLAHVAMEEEQRVPEKTIPVFTVLKNGAILKNIFVVNSRDFSSPERIGSTVSDDDDEVEEILVVGRHPDCDILLTHPSISRFHLEIRSISSRQKLSVTDLSSVHGTWVRDLRVEPHTCMEVEEGDTIRIGGSTRIYRLHWIPLSRAYDIDNPFVSPLDASTVMEQEEENRMIEAENLEVPQHQSLENTASGDDGDIHLDVTSEGTGSSVLSENEDEDTYVTTREMSLPLASPSVLTLAGDSVKTQKMQFDEDLQTSAKLDLAVIEAVEGKLSSSCGSSKQQSGGYVEGLGCSELFVAAGAHECDVRGDGSLHLNVISERMEPSVPNMTEAENLEVAHQSLANTALGDDGDLRLDVTSEGPVSSVLSEDEDIYITTREISVPLASPNVLTLVRNSVKMQKLQFNEDLQPSTMWDLDVVEAAAEKPSSSCVLGKQQSGGYVEGLGYSERFVAAEADECDFRVRGDGGFHLNVMSERIESSVSNEEEDPFLAEKETTSLPLSTDSINPETLWLTEDVQASPEFSTSILEANAENLSGGCSPSKEQIDGCFEASGCSACELAAEVEILSLHREVSEETEFVTKEVMGVSAEPLAKADILSQEENGETKGSRQVIEVSPNSFSQAEPTLETLTGKAQGLVGSEFLSGVAVETESENLLHQKSIGETKAKIRSHGDYKETECSCPVIAVSPSSVSQPEPTLEILTDEARCLLGSEFLSEVAVETEIENLLHQKSNGETKADIQSHEDYGEIDISRHVITVSPNSFSQAEQTLETEVSRQEARGLVGSDFGFQSEVAIKTEYENLLNQKSNGETKVSSRQASALADCLSTGKDRLSSISTEDIQSLCSSWQPLSESVAGAPSEIRSDVTPARDQNQKSGMTSEPEKIFDDGSSSCLSEDLKQRDTQSFLSTPNQKLNAELLIGSGRSEKYYSLSEIEGEENTDIGRLSRCPIPSALAAESFEDTKPIEELSSDDTGSQKNQTPQTHAVKDDVLSEMDSSSTCNIWSRRGKPASVLQIRTNKSQGKQKQIGRQPKDKLHRKQALSEKSISLTVYHGAENLEPEIFTPDKENLTPNSHMLRRLQDIGDVKDSKSSSKLSGKSCSSLVHSSIAILASEAFTEPEIFTPDKENLTPNSHMLKRLQEFGDIKDTKGSSSKATRKPFFDIHLEENVMAEQKPEDLHSMSSKLKVKHEPLAPKKKAERAPFQPLLEKSSSQSQSYTEASSTASARNNISRGVRSSSILSDGKSKMKWTIVVDTSSLLDKESRKPLHLLQGLKGTHLVLPRTVLREVNEVKRSRSFLFRRRTEMASSALDWIEECKVNTKWWIQVQSPSEETKATAPTPPVTPQSNGSAFPFSLHWNNYAPEIDSPTSEDQVLECALLYRNRNRDEKLVLLSNDVTLKIKAMAEGVICETPQEFYESLVNPFSERFMWTESTARGRTWSHLDDVVLRERLNLNRDSQLGNLSSSCCSMAIWRIINRSCLKYATNQLTRNYYTQVCLATTHVVKQTTKLSSFDILNSDICTRPSNIFQNLRFLATSAQTRKKEAEVDSDGPRLNEKITGDYVRLVSEEGHCVVSLREALRRAKELECDLVEVQRDAKPPVCKIVKYSLEQYKKAKVGKERAKAKRAEAIRPEVKEIRFTPKIEAKDLKFKSDQALKLMESGYRVKCNAVPDKDKHKELEPEKLLELLFRFTCYIGDALVEFGPEADRKSAVVIVRHAKFGPPKKGGVKKLKDIDIKSARVKEEKSDSSEAGESTVDDHGDIEKCEPGFSVDQAQPVQVQNTYAKREPGSEFSGGRDASRFEPRSPNQHVNPQRPRFQAPNQQPTGRIDPQSPNQPPSAPRPQFPNQQPTGRFDPQFPNQPPGPPRRQFPDQAPNQQPTGRFNPQFPNKSPSPPQSPFPDQAPNQQPSGPSPNRHIDRQGPPPRFQNQAPNQQPTGRFEPQPPNPPRAPPRPQTRLPNDTPPTAPGRSGGPASSYGIFSTPKTK</sequence>
<dbReference type="GO" id="GO:0003743">
    <property type="term" value="F:translation initiation factor activity"/>
    <property type="evidence" value="ECO:0007669"/>
    <property type="project" value="UniProtKB-KW"/>
</dbReference>
<dbReference type="Gene3D" id="3.10.20.80">
    <property type="entry name" value="Translation initiation factor 3 (IF-3), N-terminal domain"/>
    <property type="match status" value="1"/>
</dbReference>
<dbReference type="InterPro" id="IPR036787">
    <property type="entry name" value="T_IF-3_N_sf"/>
</dbReference>
<dbReference type="Gene3D" id="2.60.200.20">
    <property type="match status" value="1"/>
</dbReference>
<feature type="compositionally biased region" description="Basic and acidic residues" evidence="4">
    <location>
        <begin position="2398"/>
        <end position="2408"/>
    </location>
</feature>
<dbReference type="Pfam" id="PF14770">
    <property type="entry name" value="TMEM18"/>
    <property type="match status" value="1"/>
</dbReference>
<feature type="compositionally biased region" description="Pro residues" evidence="4">
    <location>
        <begin position="2582"/>
        <end position="2594"/>
    </location>
</feature>
<dbReference type="PANTHER" id="PTHR22593">
    <property type="entry name" value="TRANSMEMBRANE PROTEIN 18"/>
    <property type="match status" value="1"/>
</dbReference>
<dbReference type="Pfam" id="PF00561">
    <property type="entry name" value="Abhydrolase_1"/>
    <property type="match status" value="1"/>
</dbReference>
<dbReference type="InterPro" id="IPR008984">
    <property type="entry name" value="SMAD_FHA_dom_sf"/>
</dbReference>
<feature type="compositionally biased region" description="Polar residues" evidence="4">
    <location>
        <begin position="2567"/>
        <end position="2577"/>
    </location>
</feature>
<feature type="compositionally biased region" description="Polar residues" evidence="4">
    <location>
        <begin position="1615"/>
        <end position="1627"/>
    </location>
</feature>
<dbReference type="SUPFAM" id="SSF49879">
    <property type="entry name" value="SMAD/FHA domain"/>
    <property type="match status" value="1"/>
</dbReference>
<feature type="region of interest" description="Disordered" evidence="4">
    <location>
        <begin position="1500"/>
        <end position="1536"/>
    </location>
</feature>
<feature type="region of interest" description="Disordered" evidence="4">
    <location>
        <begin position="2381"/>
        <end position="2626"/>
    </location>
</feature>
<evidence type="ECO:0000256" key="2">
    <source>
        <dbReference type="ARBA" id="ARBA00022540"/>
    </source>
</evidence>
<dbReference type="Gene3D" id="3.30.110.10">
    <property type="entry name" value="Translation initiation factor 3 (IF-3), C-terminal domain"/>
    <property type="match status" value="1"/>
</dbReference>
<feature type="compositionally biased region" description="Pro residues" evidence="4">
    <location>
        <begin position="2475"/>
        <end position="2485"/>
    </location>
</feature>
<dbReference type="InterPro" id="IPR019814">
    <property type="entry name" value="Translation_initiation_fac_3_N"/>
</dbReference>
<protein>
    <recommendedName>
        <fullName evidence="6">FHA domain-containing protein</fullName>
    </recommendedName>
</protein>
<feature type="compositionally biased region" description="Pro residues" evidence="4">
    <location>
        <begin position="2500"/>
        <end position="2509"/>
    </location>
</feature>
<dbReference type="GO" id="GO:0003677">
    <property type="term" value="F:DNA binding"/>
    <property type="evidence" value="ECO:0007669"/>
    <property type="project" value="UniProtKB-KW"/>
</dbReference>
<feature type="compositionally biased region" description="Polar residues" evidence="4">
    <location>
        <begin position="830"/>
        <end position="839"/>
    </location>
</feature>
<dbReference type="EMBL" id="LR999451">
    <property type="protein sequence ID" value="CAE5959227.1"/>
    <property type="molecule type" value="Genomic_DNA"/>
</dbReference>
<gene>
    <name evidence="7" type="ORF">AARE701A_LOCUS2764</name>
</gene>
<dbReference type="Pfam" id="PF00498">
    <property type="entry name" value="FHA"/>
    <property type="match status" value="1"/>
</dbReference>
<evidence type="ECO:0000256" key="1">
    <source>
        <dbReference type="ARBA" id="ARBA00005439"/>
    </source>
</evidence>
<dbReference type="InterPro" id="IPR001288">
    <property type="entry name" value="Translation_initiation_fac_3"/>
</dbReference>
<keyword evidence="5" id="KW-1133">Transmembrane helix</keyword>
<dbReference type="NCBIfam" id="TIGR00168">
    <property type="entry name" value="infC"/>
    <property type="match status" value="1"/>
</dbReference>
<dbReference type="PROSITE" id="PS50006">
    <property type="entry name" value="FHA_DOMAIN"/>
    <property type="match status" value="1"/>
</dbReference>
<keyword evidence="5" id="KW-0812">Transmembrane</keyword>
<dbReference type="SMART" id="SM00240">
    <property type="entry name" value="FHA"/>
    <property type="match status" value="1"/>
</dbReference>
<dbReference type="Gene3D" id="3.40.50.1010">
    <property type="entry name" value="5'-nuclease"/>
    <property type="match status" value="1"/>
</dbReference>
<evidence type="ECO:0000313" key="7">
    <source>
        <dbReference type="EMBL" id="CAE5959227.1"/>
    </source>
</evidence>
<dbReference type="InterPro" id="IPR000253">
    <property type="entry name" value="FHA_dom"/>
</dbReference>
<dbReference type="PANTHER" id="PTHR22593:SF8">
    <property type="entry name" value="FHA DOMAIN-CONTAINING PROTEIN PS1"/>
    <property type="match status" value="1"/>
</dbReference>
<dbReference type="Pfam" id="PF13638">
    <property type="entry name" value="PIN_4"/>
    <property type="match status" value="1"/>
</dbReference>
<feature type="transmembrane region" description="Helical" evidence="5">
    <location>
        <begin position="544"/>
        <end position="562"/>
    </location>
</feature>
<dbReference type="FunFam" id="3.40.50.1010:FF:000116">
    <property type="entry name" value="Forkhead-associated (FHA) domain-containing protein"/>
    <property type="match status" value="1"/>
</dbReference>
<feature type="compositionally biased region" description="Polar residues" evidence="4">
    <location>
        <begin position="851"/>
        <end position="860"/>
    </location>
</feature>
<dbReference type="InterPro" id="IPR002716">
    <property type="entry name" value="PIN_dom"/>
</dbReference>
<dbReference type="GO" id="GO:0031965">
    <property type="term" value="C:nuclear membrane"/>
    <property type="evidence" value="ECO:0007669"/>
    <property type="project" value="UniProtKB-SubCell"/>
</dbReference>
<feature type="compositionally biased region" description="Polar residues" evidence="4">
    <location>
        <begin position="2414"/>
        <end position="2425"/>
    </location>
</feature>
<feature type="compositionally biased region" description="Polar residues" evidence="4">
    <location>
        <begin position="1514"/>
        <end position="1523"/>
    </location>
</feature>
<feature type="compositionally biased region" description="Polar residues" evidence="4">
    <location>
        <begin position="1870"/>
        <end position="1880"/>
    </location>
</feature>
<keyword evidence="2" id="KW-0396">Initiation factor</keyword>
<evidence type="ECO:0000256" key="4">
    <source>
        <dbReference type="SAM" id="MobiDB-lite"/>
    </source>
</evidence>
<dbReference type="SUPFAM" id="SSF54364">
    <property type="entry name" value="Translation initiation factor IF3, N-terminal domain"/>
    <property type="match status" value="1"/>
</dbReference>
<reference evidence="7" key="1">
    <citation type="submission" date="2021-01" db="EMBL/GenBank/DDBJ databases">
        <authorList>
            <person name="Bezrukov I."/>
        </authorList>
    </citation>
    <scope>NUCLEOTIDE SEQUENCE</scope>
</reference>
<accession>A0A8S1ZH28</accession>
<dbReference type="Proteomes" id="UP000682877">
    <property type="component" value="Chromosome 1"/>
</dbReference>
<dbReference type="Gene3D" id="3.40.50.1820">
    <property type="entry name" value="alpha/beta hydrolase"/>
    <property type="match status" value="1"/>
</dbReference>
<feature type="region of interest" description="Disordered" evidence="4">
    <location>
        <begin position="1600"/>
        <end position="1637"/>
    </location>
</feature>
<comment type="similarity">
    <text evidence="1">Belongs to the IF-3 family.</text>
</comment>
<name>A0A8S1ZH28_ARAAE</name>
<dbReference type="InterPro" id="IPR026721">
    <property type="entry name" value="TMEM18"/>
</dbReference>
<dbReference type="FunFam" id="3.40.50.1820:FF:000071">
    <property type="entry name" value="Embryogenesis-associated protein EMB8"/>
    <property type="match status" value="1"/>
</dbReference>
<keyword evidence="3" id="KW-0648">Protein biosynthesis</keyword>
<dbReference type="Pfam" id="PF05198">
    <property type="entry name" value="IF3_N"/>
    <property type="match status" value="1"/>
</dbReference>
<dbReference type="InterPro" id="IPR029058">
    <property type="entry name" value="AB_hydrolase_fold"/>
</dbReference>
<proteinExistence type="inferred from homology"/>
<evidence type="ECO:0000256" key="3">
    <source>
        <dbReference type="ARBA" id="ARBA00022917"/>
    </source>
</evidence>
<keyword evidence="8" id="KW-1185">Reference proteome</keyword>
<dbReference type="CDD" id="cd22691">
    <property type="entry name" value="FHA_PS1-like"/>
    <property type="match status" value="1"/>
</dbReference>
<keyword evidence="5" id="KW-0472">Membrane</keyword>
<dbReference type="SUPFAM" id="SSF55200">
    <property type="entry name" value="Translation initiation factor IF3, C-terminal domain"/>
    <property type="match status" value="1"/>
</dbReference>
<feature type="transmembrane region" description="Helical" evidence="5">
    <location>
        <begin position="24"/>
        <end position="43"/>
    </location>
</feature>
<dbReference type="SUPFAM" id="SSF53474">
    <property type="entry name" value="alpha/beta-Hydrolases"/>
    <property type="match status" value="1"/>
</dbReference>
<dbReference type="CDD" id="cd09880">
    <property type="entry name" value="PIN_Smg5-6-like"/>
    <property type="match status" value="1"/>
</dbReference>
<evidence type="ECO:0000259" key="6">
    <source>
        <dbReference type="PROSITE" id="PS50006"/>
    </source>
</evidence>
<feature type="transmembrane region" description="Helical" evidence="5">
    <location>
        <begin position="608"/>
        <end position="638"/>
    </location>
</feature>
<feature type="domain" description="FHA" evidence="6">
    <location>
        <begin position="711"/>
        <end position="762"/>
    </location>
</feature>
<dbReference type="InterPro" id="IPR036788">
    <property type="entry name" value="T_IF-3_C_sf"/>
</dbReference>
<feature type="region of interest" description="Disordered" evidence="4">
    <location>
        <begin position="826"/>
        <end position="864"/>
    </location>
</feature>
<feature type="region of interest" description="Disordered" evidence="4">
    <location>
        <begin position="1661"/>
        <end position="1682"/>
    </location>
</feature>
<feature type="compositionally biased region" description="Low complexity" evidence="4">
    <location>
        <begin position="1853"/>
        <end position="1869"/>
    </location>
</feature>
<dbReference type="InterPro" id="IPR000073">
    <property type="entry name" value="AB_hydrolase_1"/>
</dbReference>
<feature type="transmembrane region" description="Helical" evidence="5">
    <location>
        <begin position="568"/>
        <end position="587"/>
    </location>
</feature>
<evidence type="ECO:0000313" key="8">
    <source>
        <dbReference type="Proteomes" id="UP000682877"/>
    </source>
</evidence>
<evidence type="ECO:0000256" key="5">
    <source>
        <dbReference type="SAM" id="Phobius"/>
    </source>
</evidence>
<organism evidence="7 8">
    <name type="scientific">Arabidopsis arenosa</name>
    <name type="common">Sand rock-cress</name>
    <name type="synonym">Cardaminopsis arenosa</name>
    <dbReference type="NCBI Taxonomy" id="38785"/>
    <lineage>
        <taxon>Eukaryota</taxon>
        <taxon>Viridiplantae</taxon>
        <taxon>Streptophyta</taxon>
        <taxon>Embryophyta</taxon>
        <taxon>Tracheophyta</taxon>
        <taxon>Spermatophyta</taxon>
        <taxon>Magnoliopsida</taxon>
        <taxon>eudicotyledons</taxon>
        <taxon>Gunneridae</taxon>
        <taxon>Pentapetalae</taxon>
        <taxon>rosids</taxon>
        <taxon>malvids</taxon>
        <taxon>Brassicales</taxon>
        <taxon>Brassicaceae</taxon>
        <taxon>Camelineae</taxon>
        <taxon>Arabidopsis</taxon>
    </lineage>
</organism>
<feature type="region of interest" description="Disordered" evidence="4">
    <location>
        <begin position="1814"/>
        <end position="1880"/>
    </location>
</feature>